<keyword evidence="1" id="KW-0805">Transcription regulation</keyword>
<gene>
    <name evidence="5" type="ORF">MRS75_24195</name>
</gene>
<comment type="caution">
    <text evidence="5">The sequence shown here is derived from an EMBL/GenBank/DDBJ whole genome shotgun (WGS) entry which is preliminary data.</text>
</comment>
<evidence type="ECO:0000259" key="4">
    <source>
        <dbReference type="PROSITE" id="PS01124"/>
    </source>
</evidence>
<dbReference type="Pfam" id="PF12833">
    <property type="entry name" value="HTH_18"/>
    <property type="match status" value="1"/>
</dbReference>
<dbReference type="PANTHER" id="PTHR46796">
    <property type="entry name" value="HTH-TYPE TRANSCRIPTIONAL ACTIVATOR RHAS-RELATED"/>
    <property type="match status" value="1"/>
</dbReference>
<dbReference type="InterPro" id="IPR050204">
    <property type="entry name" value="AraC_XylS_family_regulators"/>
</dbReference>
<dbReference type="InterPro" id="IPR018060">
    <property type="entry name" value="HTH_AraC"/>
</dbReference>
<keyword evidence="6" id="KW-1185">Reference proteome</keyword>
<proteinExistence type="predicted"/>
<dbReference type="PANTHER" id="PTHR46796:SF12">
    <property type="entry name" value="HTH-TYPE DNA-BINDING TRANSCRIPTIONAL ACTIVATOR EUTR"/>
    <property type="match status" value="1"/>
</dbReference>
<keyword evidence="3" id="KW-0804">Transcription</keyword>
<name>A0AAE3U4Q6_9HYPH</name>
<dbReference type="InterPro" id="IPR009057">
    <property type="entry name" value="Homeodomain-like_sf"/>
</dbReference>
<dbReference type="GO" id="GO:0043565">
    <property type="term" value="F:sequence-specific DNA binding"/>
    <property type="evidence" value="ECO:0007669"/>
    <property type="project" value="InterPro"/>
</dbReference>
<keyword evidence="2" id="KW-0238">DNA-binding</keyword>
<dbReference type="AlphaFoldDB" id="A0AAE3U4Q6"/>
<evidence type="ECO:0000256" key="2">
    <source>
        <dbReference type="ARBA" id="ARBA00023125"/>
    </source>
</evidence>
<evidence type="ECO:0000256" key="3">
    <source>
        <dbReference type="ARBA" id="ARBA00023163"/>
    </source>
</evidence>
<evidence type="ECO:0000256" key="1">
    <source>
        <dbReference type="ARBA" id="ARBA00023015"/>
    </source>
</evidence>
<evidence type="ECO:0000313" key="6">
    <source>
        <dbReference type="Proteomes" id="UP001161580"/>
    </source>
</evidence>
<reference evidence="5" key="1">
    <citation type="submission" date="2022-03" db="EMBL/GenBank/DDBJ databases">
        <title>Fererhizobium litorale gen. nov., sp. nov., isolated from sandy sediments of the Sea of Japan seashore.</title>
        <authorList>
            <person name="Romanenko L."/>
            <person name="Kurilenko V."/>
            <person name="Otstavnykh N."/>
            <person name="Svetashev V."/>
            <person name="Tekutyeva L."/>
            <person name="Isaeva M."/>
            <person name="Mikhailov V."/>
        </authorList>
    </citation>
    <scope>NUCLEOTIDE SEQUENCE</scope>
    <source>
        <strain evidence="5">KMM 9576</strain>
    </source>
</reference>
<dbReference type="SUPFAM" id="SSF46689">
    <property type="entry name" value="Homeodomain-like"/>
    <property type="match status" value="1"/>
</dbReference>
<dbReference type="PROSITE" id="PS01124">
    <property type="entry name" value="HTH_ARAC_FAMILY_2"/>
    <property type="match status" value="1"/>
</dbReference>
<dbReference type="Proteomes" id="UP001161580">
    <property type="component" value="Unassembled WGS sequence"/>
</dbReference>
<evidence type="ECO:0000313" key="5">
    <source>
        <dbReference type="EMBL" id="MDI7925152.1"/>
    </source>
</evidence>
<dbReference type="GO" id="GO:0003700">
    <property type="term" value="F:DNA-binding transcription factor activity"/>
    <property type="evidence" value="ECO:0007669"/>
    <property type="project" value="InterPro"/>
</dbReference>
<protein>
    <submittedName>
        <fullName evidence="5">Helix-turn-helix domain-containing protein</fullName>
    </submittedName>
</protein>
<feature type="domain" description="HTH araC/xylS-type" evidence="4">
    <location>
        <begin position="73"/>
        <end position="174"/>
    </location>
</feature>
<dbReference type="RefSeq" id="WP_311789330.1">
    <property type="nucleotide sequence ID" value="NZ_JALDYY010000028.1"/>
</dbReference>
<organism evidence="5 6">
    <name type="scientific">Ferirhizobium litorale</name>
    <dbReference type="NCBI Taxonomy" id="2927786"/>
    <lineage>
        <taxon>Bacteria</taxon>
        <taxon>Pseudomonadati</taxon>
        <taxon>Pseudomonadota</taxon>
        <taxon>Alphaproteobacteria</taxon>
        <taxon>Hyphomicrobiales</taxon>
        <taxon>Rhizobiaceae</taxon>
        <taxon>Ferirhizobium</taxon>
    </lineage>
</organism>
<accession>A0AAE3U4Q6</accession>
<dbReference type="Gene3D" id="1.10.10.60">
    <property type="entry name" value="Homeodomain-like"/>
    <property type="match status" value="1"/>
</dbReference>
<dbReference type="SMART" id="SM00342">
    <property type="entry name" value="HTH_ARAC"/>
    <property type="match status" value="1"/>
</dbReference>
<sequence>MPLSQKLTASFRDWSASFLAPFRLQVNKDEPPFWADIVRERTLALLYDAMHENGNIGTSTHPLDHVHNWGLASRALECVDRQEHGRLSVHHICKELGCTTRALQYAFQTTLDLTPLQYVLTRRLHLARRELLSVSSGPSSVTKAAANQGFQNFGRFSHYYQVLFGELPSDTLRRREVVMFRRNGKL</sequence>
<dbReference type="EMBL" id="JALDYZ010000025">
    <property type="protein sequence ID" value="MDI7925152.1"/>
    <property type="molecule type" value="Genomic_DNA"/>
</dbReference>